<evidence type="ECO:0000256" key="4">
    <source>
        <dbReference type="ARBA" id="ARBA00022679"/>
    </source>
</evidence>
<evidence type="ECO:0000256" key="2">
    <source>
        <dbReference type="ARBA" id="ARBA00012513"/>
    </source>
</evidence>
<dbReference type="AlphaFoldDB" id="A0A146K5Z6"/>
<keyword evidence="4" id="KW-0808">Transferase</keyword>
<reference evidence="13" key="1">
    <citation type="submission" date="2015-07" db="EMBL/GenBank/DDBJ databases">
        <title>Adaptation to a free-living lifestyle via gene acquisitions in the diplomonad Trepomonas sp. PC1.</title>
        <authorList>
            <person name="Xu F."/>
            <person name="Jerlstrom-Hultqvist J."/>
            <person name="Kolisko M."/>
            <person name="Simpson A.G.B."/>
            <person name="Roger A.J."/>
            <person name="Svard S.G."/>
            <person name="Andersson J.O."/>
        </authorList>
    </citation>
    <scope>NUCLEOTIDE SEQUENCE</scope>
    <source>
        <strain evidence="13">PC1</strain>
    </source>
</reference>
<dbReference type="PROSITE" id="PS00109">
    <property type="entry name" value="PROTEIN_KINASE_TYR"/>
    <property type="match status" value="1"/>
</dbReference>
<evidence type="ECO:0000256" key="11">
    <source>
        <dbReference type="SAM" id="MobiDB-lite"/>
    </source>
</evidence>
<dbReference type="GO" id="GO:0004674">
    <property type="term" value="F:protein serine/threonine kinase activity"/>
    <property type="evidence" value="ECO:0007669"/>
    <property type="project" value="UniProtKB-KW"/>
</dbReference>
<evidence type="ECO:0000256" key="3">
    <source>
        <dbReference type="ARBA" id="ARBA00022527"/>
    </source>
</evidence>
<dbReference type="FunFam" id="3.30.200.20:FF:000097">
    <property type="entry name" value="Probable serine/threonine-protein kinase nek1"/>
    <property type="match status" value="1"/>
</dbReference>
<evidence type="ECO:0000256" key="5">
    <source>
        <dbReference type="ARBA" id="ARBA00022741"/>
    </source>
</evidence>
<dbReference type="EC" id="2.7.11.1" evidence="2"/>
<keyword evidence="5 10" id="KW-0547">Nucleotide-binding</keyword>
<accession>A0A146K5Z6</accession>
<dbReference type="InterPro" id="IPR017441">
    <property type="entry name" value="Protein_kinase_ATP_BS"/>
</dbReference>
<feature type="binding site" evidence="10">
    <location>
        <position position="31"/>
    </location>
    <ligand>
        <name>ATP</name>
        <dbReference type="ChEBI" id="CHEBI:30616"/>
    </ligand>
</feature>
<dbReference type="EMBL" id="GDID01005615">
    <property type="protein sequence ID" value="JAP90991.1"/>
    <property type="molecule type" value="Transcribed_RNA"/>
</dbReference>
<evidence type="ECO:0000256" key="9">
    <source>
        <dbReference type="ARBA" id="ARBA00048679"/>
    </source>
</evidence>
<feature type="compositionally biased region" description="Low complexity" evidence="11">
    <location>
        <begin position="353"/>
        <end position="368"/>
    </location>
</feature>
<comment type="catalytic activity">
    <reaction evidence="8">
        <text>L-threonyl-[protein] + ATP = O-phospho-L-threonyl-[protein] + ADP + H(+)</text>
        <dbReference type="Rhea" id="RHEA:46608"/>
        <dbReference type="Rhea" id="RHEA-COMP:11060"/>
        <dbReference type="Rhea" id="RHEA-COMP:11605"/>
        <dbReference type="ChEBI" id="CHEBI:15378"/>
        <dbReference type="ChEBI" id="CHEBI:30013"/>
        <dbReference type="ChEBI" id="CHEBI:30616"/>
        <dbReference type="ChEBI" id="CHEBI:61977"/>
        <dbReference type="ChEBI" id="CHEBI:456216"/>
        <dbReference type="EC" id="2.7.11.1"/>
    </reaction>
</comment>
<evidence type="ECO:0000256" key="8">
    <source>
        <dbReference type="ARBA" id="ARBA00047899"/>
    </source>
</evidence>
<sequence length="415" mass="47583">NYEIVQALGTGNFGTAFLVKYKLDDKKYVMKRITLKNMDQKEQTRTIREAEIHHQFNHQNVVKYFAAFVDQQDLVIVMEYCNSGTLDEYLLSRKEKPLSEKEIHYIFSQIVLGLNHVHEKKVLHRDLSPRNVFMNYENGTFTAKVGDFGLSKQPGLNVSLARSIAGTPFYISPEIAFASGTPYSDKCDIWSLGCILYALVKTKPPYYDSEPNSYQKSLTNGKYVPLENQAIDNMVRWMIARDPNKRPDCKQIIMSDWVKGVSTPQQVTKVPQTPQIQAPKEIVQKVEVQKIETAFVKNARPQRTDVPVPVPTQPTIQPKAQNQQNQPKTQKYMTYEEAVQASKKMYTQQNSGQQVVQPTQQPKVAKPAPNQPVYKNQIQQPMQPQIGYPPYQPYAQQYQYGNQIHGYGQSYGYGW</sequence>
<evidence type="ECO:0000256" key="10">
    <source>
        <dbReference type="PROSITE-ProRule" id="PRU10141"/>
    </source>
</evidence>
<dbReference type="GO" id="GO:0005524">
    <property type="term" value="F:ATP binding"/>
    <property type="evidence" value="ECO:0007669"/>
    <property type="project" value="UniProtKB-UniRule"/>
</dbReference>
<proteinExistence type="inferred from homology"/>
<dbReference type="SUPFAM" id="SSF56112">
    <property type="entry name" value="Protein kinase-like (PK-like)"/>
    <property type="match status" value="1"/>
</dbReference>
<name>A0A146K5Z6_9EUKA</name>
<evidence type="ECO:0000256" key="7">
    <source>
        <dbReference type="ARBA" id="ARBA00022840"/>
    </source>
</evidence>
<evidence type="ECO:0000313" key="13">
    <source>
        <dbReference type="EMBL" id="JAP90991.1"/>
    </source>
</evidence>
<feature type="region of interest" description="Disordered" evidence="11">
    <location>
        <begin position="303"/>
        <end position="329"/>
    </location>
</feature>
<keyword evidence="6 13" id="KW-0418">Kinase</keyword>
<dbReference type="PANTHER" id="PTHR44899">
    <property type="entry name" value="CAMK FAMILY PROTEIN KINASE"/>
    <property type="match status" value="1"/>
</dbReference>
<dbReference type="InterPro" id="IPR000719">
    <property type="entry name" value="Prot_kinase_dom"/>
</dbReference>
<evidence type="ECO:0000256" key="6">
    <source>
        <dbReference type="ARBA" id="ARBA00022777"/>
    </source>
</evidence>
<comment type="catalytic activity">
    <reaction evidence="9">
        <text>L-seryl-[protein] + ATP = O-phospho-L-seryl-[protein] + ADP + H(+)</text>
        <dbReference type="Rhea" id="RHEA:17989"/>
        <dbReference type="Rhea" id="RHEA-COMP:9863"/>
        <dbReference type="Rhea" id="RHEA-COMP:11604"/>
        <dbReference type="ChEBI" id="CHEBI:15378"/>
        <dbReference type="ChEBI" id="CHEBI:29999"/>
        <dbReference type="ChEBI" id="CHEBI:30616"/>
        <dbReference type="ChEBI" id="CHEBI:83421"/>
        <dbReference type="ChEBI" id="CHEBI:456216"/>
        <dbReference type="EC" id="2.7.11.1"/>
    </reaction>
</comment>
<dbReference type="InterPro" id="IPR008266">
    <property type="entry name" value="Tyr_kinase_AS"/>
</dbReference>
<keyword evidence="3" id="KW-0723">Serine/threonine-protein kinase</keyword>
<dbReference type="PROSITE" id="PS50011">
    <property type="entry name" value="PROTEIN_KINASE_DOM"/>
    <property type="match status" value="1"/>
</dbReference>
<keyword evidence="7 10" id="KW-0067">ATP-binding</keyword>
<evidence type="ECO:0000256" key="1">
    <source>
        <dbReference type="ARBA" id="ARBA00010886"/>
    </source>
</evidence>
<organism evidence="13">
    <name type="scientific">Trepomonas sp. PC1</name>
    <dbReference type="NCBI Taxonomy" id="1076344"/>
    <lineage>
        <taxon>Eukaryota</taxon>
        <taxon>Metamonada</taxon>
        <taxon>Diplomonadida</taxon>
        <taxon>Hexamitidae</taxon>
        <taxon>Hexamitinae</taxon>
        <taxon>Trepomonas</taxon>
    </lineage>
</organism>
<protein>
    <recommendedName>
        <fullName evidence="2">non-specific serine/threonine protein kinase</fullName>
        <ecNumber evidence="2">2.7.11.1</ecNumber>
    </recommendedName>
</protein>
<dbReference type="Pfam" id="PF00069">
    <property type="entry name" value="Pkinase"/>
    <property type="match status" value="1"/>
</dbReference>
<feature type="domain" description="Protein kinase" evidence="12">
    <location>
        <begin position="2"/>
        <end position="258"/>
    </location>
</feature>
<comment type="similarity">
    <text evidence="1">Belongs to the protein kinase superfamily. NEK Ser/Thr protein kinase family. NIMA subfamily.</text>
</comment>
<feature type="compositionally biased region" description="Low complexity" evidence="11">
    <location>
        <begin position="313"/>
        <end position="329"/>
    </location>
</feature>
<dbReference type="InterPro" id="IPR051131">
    <property type="entry name" value="NEK_Ser/Thr_kinase_NIMA"/>
</dbReference>
<dbReference type="PROSITE" id="PS00107">
    <property type="entry name" value="PROTEIN_KINASE_ATP"/>
    <property type="match status" value="1"/>
</dbReference>
<evidence type="ECO:0000259" key="12">
    <source>
        <dbReference type="PROSITE" id="PS50011"/>
    </source>
</evidence>
<feature type="region of interest" description="Disordered" evidence="11">
    <location>
        <begin position="349"/>
        <end position="370"/>
    </location>
</feature>
<dbReference type="InterPro" id="IPR011009">
    <property type="entry name" value="Kinase-like_dom_sf"/>
</dbReference>
<dbReference type="PANTHER" id="PTHR44899:SF3">
    <property type="entry name" value="SERINE_THREONINE-PROTEIN KINASE NEK1"/>
    <property type="match status" value="1"/>
</dbReference>
<gene>
    <name evidence="13" type="ORF">TPC1_17530</name>
</gene>
<dbReference type="Gene3D" id="1.10.510.10">
    <property type="entry name" value="Transferase(Phosphotransferase) domain 1"/>
    <property type="match status" value="1"/>
</dbReference>
<feature type="non-terminal residue" evidence="13">
    <location>
        <position position="1"/>
    </location>
</feature>